<dbReference type="Proteomes" id="UP000002630">
    <property type="component" value="Unassembled WGS sequence"/>
</dbReference>
<dbReference type="SMART" id="SM00382">
    <property type="entry name" value="AAA"/>
    <property type="match status" value="1"/>
</dbReference>
<gene>
    <name evidence="6" type="ORF">Esi_0110_0056</name>
</gene>
<evidence type="ECO:0000313" key="6">
    <source>
        <dbReference type="EMBL" id="CBJ28622.1"/>
    </source>
</evidence>
<feature type="signal peptide" evidence="4">
    <location>
        <begin position="1"/>
        <end position="31"/>
    </location>
</feature>
<dbReference type="PANTHER" id="PTHR42788:SF13">
    <property type="entry name" value="ALIPHATIC SULFONATES IMPORT ATP-BINDING PROTEIN SSUB"/>
    <property type="match status" value="1"/>
</dbReference>
<keyword evidence="2" id="KW-0547">Nucleotide-binding</keyword>
<evidence type="ECO:0000256" key="3">
    <source>
        <dbReference type="ARBA" id="ARBA00022840"/>
    </source>
</evidence>
<protein>
    <submittedName>
        <fullName evidence="6">ABC-type spermidine/putrescine transport system, ATPase component</fullName>
    </submittedName>
</protein>
<dbReference type="STRING" id="2880.D7FHR7"/>
<dbReference type="InterPro" id="IPR027417">
    <property type="entry name" value="P-loop_NTPase"/>
</dbReference>
<dbReference type="Pfam" id="PF00005">
    <property type="entry name" value="ABC_tran"/>
    <property type="match status" value="1"/>
</dbReference>
<dbReference type="Gene3D" id="3.40.50.300">
    <property type="entry name" value="P-loop containing nucleotide triphosphate hydrolases"/>
    <property type="match status" value="1"/>
</dbReference>
<dbReference type="PROSITE" id="PS50893">
    <property type="entry name" value="ABC_TRANSPORTER_2"/>
    <property type="match status" value="1"/>
</dbReference>
<dbReference type="InterPro" id="IPR050166">
    <property type="entry name" value="ABC_transporter_ATP-bind"/>
</dbReference>
<reference evidence="6 7" key="1">
    <citation type="journal article" date="2010" name="Nature">
        <title>The Ectocarpus genome and the independent evolution of multicellularity in brown algae.</title>
        <authorList>
            <person name="Cock J.M."/>
            <person name="Sterck L."/>
            <person name="Rouze P."/>
            <person name="Scornet D."/>
            <person name="Allen A.E."/>
            <person name="Amoutzias G."/>
            <person name="Anthouard V."/>
            <person name="Artiguenave F."/>
            <person name="Aury J.M."/>
            <person name="Badger J.H."/>
            <person name="Beszteri B."/>
            <person name="Billiau K."/>
            <person name="Bonnet E."/>
            <person name="Bothwell J.H."/>
            <person name="Bowler C."/>
            <person name="Boyen C."/>
            <person name="Brownlee C."/>
            <person name="Carrano C.J."/>
            <person name="Charrier B."/>
            <person name="Cho G.Y."/>
            <person name="Coelho S.M."/>
            <person name="Collen J."/>
            <person name="Corre E."/>
            <person name="Da Silva C."/>
            <person name="Delage L."/>
            <person name="Delaroque N."/>
            <person name="Dittami S.M."/>
            <person name="Doulbeau S."/>
            <person name="Elias M."/>
            <person name="Farnham G."/>
            <person name="Gachon C.M."/>
            <person name="Gschloessl B."/>
            <person name="Heesch S."/>
            <person name="Jabbari K."/>
            <person name="Jubin C."/>
            <person name="Kawai H."/>
            <person name="Kimura K."/>
            <person name="Kloareg B."/>
            <person name="Kupper F.C."/>
            <person name="Lang D."/>
            <person name="Le Bail A."/>
            <person name="Leblanc C."/>
            <person name="Lerouge P."/>
            <person name="Lohr M."/>
            <person name="Lopez P.J."/>
            <person name="Martens C."/>
            <person name="Maumus F."/>
            <person name="Michel G."/>
            <person name="Miranda-Saavedra D."/>
            <person name="Morales J."/>
            <person name="Moreau H."/>
            <person name="Motomura T."/>
            <person name="Nagasato C."/>
            <person name="Napoli C.A."/>
            <person name="Nelson D.R."/>
            <person name="Nyvall-Collen P."/>
            <person name="Peters A.F."/>
            <person name="Pommier C."/>
            <person name="Potin P."/>
            <person name="Poulain J."/>
            <person name="Quesneville H."/>
            <person name="Read B."/>
            <person name="Rensing S.A."/>
            <person name="Ritter A."/>
            <person name="Rousvoal S."/>
            <person name="Samanta M."/>
            <person name="Samson G."/>
            <person name="Schroeder D.C."/>
            <person name="Segurens B."/>
            <person name="Strittmatter M."/>
            <person name="Tonon T."/>
            <person name="Tregear J.W."/>
            <person name="Valentin K."/>
            <person name="von Dassow P."/>
            <person name="Yamagishi T."/>
            <person name="Van de Peer Y."/>
            <person name="Wincker P."/>
        </authorList>
    </citation>
    <scope>NUCLEOTIDE SEQUENCE [LARGE SCALE GENOMIC DNA]</scope>
    <source>
        <strain evidence="7">Ec32 / CCAP1310/4</strain>
    </source>
</reference>
<keyword evidence="7" id="KW-1185">Reference proteome</keyword>
<dbReference type="SUPFAM" id="SSF52540">
    <property type="entry name" value="P-loop containing nucleoside triphosphate hydrolases"/>
    <property type="match status" value="1"/>
</dbReference>
<feature type="domain" description="ABC transporter" evidence="5">
    <location>
        <begin position="71"/>
        <end position="310"/>
    </location>
</feature>
<accession>D7FHR7</accession>
<keyword evidence="1" id="KW-0813">Transport</keyword>
<evidence type="ECO:0000313" key="7">
    <source>
        <dbReference type="Proteomes" id="UP000002630"/>
    </source>
</evidence>
<dbReference type="AlphaFoldDB" id="D7FHR7"/>
<dbReference type="InterPro" id="IPR003593">
    <property type="entry name" value="AAA+_ATPase"/>
</dbReference>
<keyword evidence="3" id="KW-0067">ATP-binding</keyword>
<dbReference type="GO" id="GO:0016887">
    <property type="term" value="F:ATP hydrolysis activity"/>
    <property type="evidence" value="ECO:0007669"/>
    <property type="project" value="InterPro"/>
</dbReference>
<dbReference type="InParanoid" id="D7FHR7"/>
<organism evidence="6 7">
    <name type="scientific">Ectocarpus siliculosus</name>
    <name type="common">Brown alga</name>
    <name type="synonym">Conferva siliculosa</name>
    <dbReference type="NCBI Taxonomy" id="2880"/>
    <lineage>
        <taxon>Eukaryota</taxon>
        <taxon>Sar</taxon>
        <taxon>Stramenopiles</taxon>
        <taxon>Ochrophyta</taxon>
        <taxon>PX clade</taxon>
        <taxon>Phaeophyceae</taxon>
        <taxon>Ectocarpales</taxon>
        <taxon>Ectocarpaceae</taxon>
        <taxon>Ectocarpus</taxon>
    </lineage>
</organism>
<evidence type="ECO:0000259" key="5">
    <source>
        <dbReference type="PROSITE" id="PS50893"/>
    </source>
</evidence>
<feature type="chain" id="PRO_5003095427" evidence="4">
    <location>
        <begin position="32"/>
        <end position="334"/>
    </location>
</feature>
<sequence>MVATKRTGTSTSTLLLAATAAFSILPQETRAYSGTVPIFPDIAAGKSKAAAVAYEAQCRKRPKVFAPRAVIRATDLTKVFDTHHIFFKDEHVTALDGVTADIHGPGSVALVGPWNSGKSTFLKCLAGLEAPTSGEITVSGLRKPVYVGRAITSTTGKTVRQLLREEVASHLPGKNNGRQVELTTNTLLGALELHGVSLTKDRDLSGGEVYRFAMAMALARGCGSPTPPVLLLDDMFDRSDKRVRQGVEFTLFDLQKKMGVMLMFTAPGNDAVVQELGRQVAEFSEGKIEEVTVHEKSRYARQMFELMRRDIEEQARRFRRQSDADSLASFLTFA</sequence>
<dbReference type="PANTHER" id="PTHR42788">
    <property type="entry name" value="TAURINE IMPORT ATP-BINDING PROTEIN-RELATED"/>
    <property type="match status" value="1"/>
</dbReference>
<evidence type="ECO:0000256" key="2">
    <source>
        <dbReference type="ARBA" id="ARBA00022741"/>
    </source>
</evidence>
<dbReference type="EMBL" id="FN649760">
    <property type="protein sequence ID" value="CBJ28622.1"/>
    <property type="molecule type" value="Genomic_DNA"/>
</dbReference>
<keyword evidence="4" id="KW-0732">Signal</keyword>
<proteinExistence type="predicted"/>
<name>D7FHR7_ECTSI</name>
<evidence type="ECO:0000256" key="4">
    <source>
        <dbReference type="SAM" id="SignalP"/>
    </source>
</evidence>
<evidence type="ECO:0000256" key="1">
    <source>
        <dbReference type="ARBA" id="ARBA00022448"/>
    </source>
</evidence>
<dbReference type="InterPro" id="IPR003439">
    <property type="entry name" value="ABC_transporter-like_ATP-bd"/>
</dbReference>
<dbReference type="OrthoDB" id="6593433at2759"/>
<dbReference type="GO" id="GO:0005524">
    <property type="term" value="F:ATP binding"/>
    <property type="evidence" value="ECO:0007669"/>
    <property type="project" value="UniProtKB-KW"/>
</dbReference>